<accession>A0A0R1YK68</accession>
<evidence type="ECO:0000256" key="8">
    <source>
        <dbReference type="ARBA" id="ARBA00022723"/>
    </source>
</evidence>
<dbReference type="SUPFAM" id="SSF51366">
    <property type="entry name" value="Ribulose-phoshate binding barrel"/>
    <property type="match status" value="1"/>
</dbReference>
<evidence type="ECO:0000256" key="9">
    <source>
        <dbReference type="ARBA" id="ARBA00023235"/>
    </source>
</evidence>
<dbReference type="Pfam" id="PF00834">
    <property type="entry name" value="Ribul_P_3_epim"/>
    <property type="match status" value="1"/>
</dbReference>
<dbReference type="InterPro" id="IPR000056">
    <property type="entry name" value="Ribul_P_3_epim-like"/>
</dbReference>
<evidence type="ECO:0000256" key="7">
    <source>
        <dbReference type="ARBA" id="ARBA00013188"/>
    </source>
</evidence>
<dbReference type="InterPro" id="IPR013785">
    <property type="entry name" value="Aldolase_TIM"/>
</dbReference>
<comment type="caution">
    <text evidence="11">The sequence shown here is derived from an EMBL/GenBank/DDBJ whole genome shotgun (WGS) entry which is preliminary data.</text>
</comment>
<dbReference type="NCBIfam" id="TIGR01163">
    <property type="entry name" value="rpe"/>
    <property type="match status" value="1"/>
</dbReference>
<evidence type="ECO:0000313" key="11">
    <source>
        <dbReference type="EMBL" id="KRM41268.1"/>
    </source>
</evidence>
<dbReference type="AlphaFoldDB" id="A0A0R1YK68"/>
<keyword evidence="12" id="KW-1185">Reference proteome</keyword>
<evidence type="ECO:0000313" key="12">
    <source>
        <dbReference type="Proteomes" id="UP000051223"/>
    </source>
</evidence>
<dbReference type="GO" id="GO:0006098">
    <property type="term" value="P:pentose-phosphate shunt"/>
    <property type="evidence" value="ECO:0007669"/>
    <property type="project" value="UniProtKB-UniRule"/>
</dbReference>
<dbReference type="PATRIC" id="fig|1423754.3.peg.1107"/>
<dbReference type="OrthoDB" id="1645589at2"/>
<dbReference type="GO" id="GO:0005737">
    <property type="term" value="C:cytoplasm"/>
    <property type="evidence" value="ECO:0007669"/>
    <property type="project" value="UniProtKB-ARBA"/>
</dbReference>
<protein>
    <recommendedName>
        <fullName evidence="7 10">Ribulose-phosphate 3-epimerase</fullName>
        <ecNumber evidence="7 10">5.1.3.1</ecNumber>
    </recommendedName>
</protein>
<dbReference type="eggNOG" id="COG0036">
    <property type="taxonomic scope" value="Bacteria"/>
</dbReference>
<proteinExistence type="inferred from homology"/>
<comment type="similarity">
    <text evidence="6">Belongs to the ribulose-phosphate 3-epimerase family.</text>
</comment>
<dbReference type="FunFam" id="3.20.20.70:FF:000004">
    <property type="entry name" value="Ribulose-phosphate 3-epimerase"/>
    <property type="match status" value="1"/>
</dbReference>
<comment type="cofactor">
    <cofactor evidence="4">
        <name>Zn(2+)</name>
        <dbReference type="ChEBI" id="CHEBI:29105"/>
    </cofactor>
</comment>
<dbReference type="PROSITE" id="PS01086">
    <property type="entry name" value="RIBUL_P_3_EPIMER_2"/>
    <property type="match status" value="1"/>
</dbReference>
<comment type="cofactor">
    <cofactor evidence="2">
        <name>Mn(2+)</name>
        <dbReference type="ChEBI" id="CHEBI:29035"/>
    </cofactor>
</comment>
<dbReference type="PROSITE" id="PS01085">
    <property type="entry name" value="RIBUL_P_3_EPIMER_1"/>
    <property type="match status" value="1"/>
</dbReference>
<dbReference type="GO" id="GO:0005975">
    <property type="term" value="P:carbohydrate metabolic process"/>
    <property type="evidence" value="ECO:0007669"/>
    <property type="project" value="InterPro"/>
</dbReference>
<dbReference type="STRING" id="1423754.FC39_GL001076"/>
<evidence type="ECO:0000256" key="6">
    <source>
        <dbReference type="ARBA" id="ARBA00009541"/>
    </source>
</evidence>
<keyword evidence="8" id="KW-0479">Metal-binding</keyword>
<evidence type="ECO:0000256" key="3">
    <source>
        <dbReference type="ARBA" id="ARBA00001941"/>
    </source>
</evidence>
<comment type="cofactor">
    <cofactor evidence="5">
        <name>Fe(2+)</name>
        <dbReference type="ChEBI" id="CHEBI:29033"/>
    </cofactor>
</comment>
<dbReference type="InterPro" id="IPR026019">
    <property type="entry name" value="Ribul_P_3_epim"/>
</dbReference>
<comment type="catalytic activity">
    <reaction evidence="1">
        <text>D-ribulose 5-phosphate = D-xylulose 5-phosphate</text>
        <dbReference type="Rhea" id="RHEA:13677"/>
        <dbReference type="ChEBI" id="CHEBI:57737"/>
        <dbReference type="ChEBI" id="CHEBI:58121"/>
        <dbReference type="EC" id="5.1.3.1"/>
    </reaction>
</comment>
<dbReference type="GO" id="GO:0046872">
    <property type="term" value="F:metal ion binding"/>
    <property type="evidence" value="ECO:0007669"/>
    <property type="project" value="UniProtKB-KW"/>
</dbReference>
<organism evidence="11 12">
    <name type="scientific">Lactobacillus hamsteri DSM 5661 = JCM 6256</name>
    <dbReference type="NCBI Taxonomy" id="1423754"/>
    <lineage>
        <taxon>Bacteria</taxon>
        <taxon>Bacillati</taxon>
        <taxon>Bacillota</taxon>
        <taxon>Bacilli</taxon>
        <taxon>Lactobacillales</taxon>
        <taxon>Lactobacillaceae</taxon>
        <taxon>Lactobacillus</taxon>
    </lineage>
</organism>
<dbReference type="RefSeq" id="WP_025080280.1">
    <property type="nucleotide sequence ID" value="NZ_AZGI01000001.1"/>
</dbReference>
<dbReference type="EC" id="5.1.3.1" evidence="7 10"/>
<keyword evidence="9" id="KW-0413">Isomerase</keyword>
<comment type="cofactor">
    <cofactor evidence="3">
        <name>Co(2+)</name>
        <dbReference type="ChEBI" id="CHEBI:48828"/>
    </cofactor>
</comment>
<dbReference type="PANTHER" id="PTHR11749">
    <property type="entry name" value="RIBULOSE-5-PHOSPHATE-3-EPIMERASE"/>
    <property type="match status" value="1"/>
</dbReference>
<evidence type="ECO:0000256" key="2">
    <source>
        <dbReference type="ARBA" id="ARBA00001936"/>
    </source>
</evidence>
<dbReference type="Gene3D" id="3.20.20.70">
    <property type="entry name" value="Aldolase class I"/>
    <property type="match status" value="1"/>
</dbReference>
<gene>
    <name evidence="11" type="ORF">FC39_GL001076</name>
</gene>
<dbReference type="GO" id="GO:0004750">
    <property type="term" value="F:D-ribulose-phosphate 3-epimerase activity"/>
    <property type="evidence" value="ECO:0007669"/>
    <property type="project" value="UniProtKB-UniRule"/>
</dbReference>
<sequence>MLIAPSILNADNLSLGEKIKKATDAGITRFHIDIMDGHFVPNLSFGPELVSDFKREFPMIDAEIHLMSDNPKLLVPAFVKAGADLVELHYEAMDEGKLNYWLDYLNSNSVKAVLVLNPDTPISVLEKFAPKINQVLLMTVYPGFGGQKFLQESVSRIKEARQLLDQINPKIPIEVDGGIDGETAKIAKDAGAEIFVAGSYIFRNGSISEQINKLNEIIK</sequence>
<evidence type="ECO:0000256" key="5">
    <source>
        <dbReference type="ARBA" id="ARBA00001954"/>
    </source>
</evidence>
<dbReference type="Proteomes" id="UP000051223">
    <property type="component" value="Unassembled WGS sequence"/>
</dbReference>
<dbReference type="EMBL" id="AZGI01000001">
    <property type="protein sequence ID" value="KRM41268.1"/>
    <property type="molecule type" value="Genomic_DNA"/>
</dbReference>
<evidence type="ECO:0000256" key="1">
    <source>
        <dbReference type="ARBA" id="ARBA00001782"/>
    </source>
</evidence>
<name>A0A0R1YK68_9LACO</name>
<evidence type="ECO:0000256" key="10">
    <source>
        <dbReference type="NCBIfam" id="TIGR01163"/>
    </source>
</evidence>
<dbReference type="CDD" id="cd00429">
    <property type="entry name" value="RPE"/>
    <property type="match status" value="1"/>
</dbReference>
<evidence type="ECO:0000256" key="4">
    <source>
        <dbReference type="ARBA" id="ARBA00001947"/>
    </source>
</evidence>
<dbReference type="InterPro" id="IPR011060">
    <property type="entry name" value="RibuloseP-bd_barrel"/>
</dbReference>
<dbReference type="NCBIfam" id="NF004076">
    <property type="entry name" value="PRK05581.1-4"/>
    <property type="match status" value="1"/>
</dbReference>
<reference evidence="11 12" key="1">
    <citation type="journal article" date="2015" name="Genome Announc.">
        <title>Expanding the biotechnology potential of lactobacilli through comparative genomics of 213 strains and associated genera.</title>
        <authorList>
            <person name="Sun Z."/>
            <person name="Harris H.M."/>
            <person name="McCann A."/>
            <person name="Guo C."/>
            <person name="Argimon S."/>
            <person name="Zhang W."/>
            <person name="Yang X."/>
            <person name="Jeffery I.B."/>
            <person name="Cooney J.C."/>
            <person name="Kagawa T.F."/>
            <person name="Liu W."/>
            <person name="Song Y."/>
            <person name="Salvetti E."/>
            <person name="Wrobel A."/>
            <person name="Rasinkangas P."/>
            <person name="Parkhill J."/>
            <person name="Rea M.C."/>
            <person name="O'Sullivan O."/>
            <person name="Ritari J."/>
            <person name="Douillard F.P."/>
            <person name="Paul Ross R."/>
            <person name="Yang R."/>
            <person name="Briner A.E."/>
            <person name="Felis G.E."/>
            <person name="de Vos W.M."/>
            <person name="Barrangou R."/>
            <person name="Klaenhammer T.R."/>
            <person name="Caufield P.W."/>
            <person name="Cui Y."/>
            <person name="Zhang H."/>
            <person name="O'Toole P.W."/>
        </authorList>
    </citation>
    <scope>NUCLEOTIDE SEQUENCE [LARGE SCALE GENOMIC DNA]</scope>
    <source>
        <strain evidence="11 12">DSM 5661</strain>
    </source>
</reference>